<comment type="caution">
    <text evidence="2">The sequence shown here is derived from an EMBL/GenBank/DDBJ whole genome shotgun (WGS) entry which is preliminary data.</text>
</comment>
<gene>
    <name evidence="2" type="primary">RvY_05671-1</name>
    <name evidence="2" type="synonym">RvY_05671.1</name>
    <name evidence="2" type="ORF">RvY_05671</name>
</gene>
<keyword evidence="3" id="KW-1185">Reference proteome</keyword>
<dbReference type="OrthoDB" id="7439793at2759"/>
<proteinExistence type="predicted"/>
<dbReference type="AlphaFoldDB" id="A0A1D1UZF1"/>
<evidence type="ECO:0000256" key="1">
    <source>
        <dbReference type="SAM" id="MobiDB-lite"/>
    </source>
</evidence>
<dbReference type="Proteomes" id="UP000186922">
    <property type="component" value="Unassembled WGS sequence"/>
</dbReference>
<sequence>MTVGPTIGPSFGATYGATYGPSYGATYGNTIGPGYGAVYNLVPPLPPGGAQVASQGTSKITRNGNAETPSVETGKVTKISPQLRNLARDLGF</sequence>
<reference evidence="2 3" key="1">
    <citation type="journal article" date="2016" name="Nat. Commun.">
        <title>Extremotolerant tardigrade genome and improved radiotolerance of human cultured cells by tardigrade-unique protein.</title>
        <authorList>
            <person name="Hashimoto T."/>
            <person name="Horikawa D.D."/>
            <person name="Saito Y."/>
            <person name="Kuwahara H."/>
            <person name="Kozuka-Hata H."/>
            <person name="Shin-I T."/>
            <person name="Minakuchi Y."/>
            <person name="Ohishi K."/>
            <person name="Motoyama A."/>
            <person name="Aizu T."/>
            <person name="Enomoto A."/>
            <person name="Kondo K."/>
            <person name="Tanaka S."/>
            <person name="Hara Y."/>
            <person name="Koshikawa S."/>
            <person name="Sagara H."/>
            <person name="Miura T."/>
            <person name="Yokobori S."/>
            <person name="Miyagawa K."/>
            <person name="Suzuki Y."/>
            <person name="Kubo T."/>
            <person name="Oyama M."/>
            <person name="Kohara Y."/>
            <person name="Fujiyama A."/>
            <person name="Arakawa K."/>
            <person name="Katayama T."/>
            <person name="Toyoda A."/>
            <person name="Kunieda T."/>
        </authorList>
    </citation>
    <scope>NUCLEOTIDE SEQUENCE [LARGE SCALE GENOMIC DNA]</scope>
    <source>
        <strain evidence="2 3">YOKOZUNA-1</strain>
    </source>
</reference>
<accession>A0A1D1UZF1</accession>
<evidence type="ECO:0000313" key="2">
    <source>
        <dbReference type="EMBL" id="GAU93785.1"/>
    </source>
</evidence>
<feature type="compositionally biased region" description="Polar residues" evidence="1">
    <location>
        <begin position="52"/>
        <end position="71"/>
    </location>
</feature>
<evidence type="ECO:0000313" key="3">
    <source>
        <dbReference type="Proteomes" id="UP000186922"/>
    </source>
</evidence>
<organism evidence="2 3">
    <name type="scientific">Ramazzottius varieornatus</name>
    <name type="common">Water bear</name>
    <name type="synonym">Tardigrade</name>
    <dbReference type="NCBI Taxonomy" id="947166"/>
    <lineage>
        <taxon>Eukaryota</taxon>
        <taxon>Metazoa</taxon>
        <taxon>Ecdysozoa</taxon>
        <taxon>Tardigrada</taxon>
        <taxon>Eutardigrada</taxon>
        <taxon>Parachela</taxon>
        <taxon>Hypsibioidea</taxon>
        <taxon>Ramazzottiidae</taxon>
        <taxon>Ramazzottius</taxon>
    </lineage>
</organism>
<name>A0A1D1UZF1_RAMVA</name>
<protein>
    <submittedName>
        <fullName evidence="2">Uncharacterized protein</fullName>
    </submittedName>
</protein>
<dbReference type="EMBL" id="BDGG01000002">
    <property type="protein sequence ID" value="GAU93785.1"/>
    <property type="molecule type" value="Genomic_DNA"/>
</dbReference>
<feature type="region of interest" description="Disordered" evidence="1">
    <location>
        <begin position="49"/>
        <end position="79"/>
    </location>
</feature>